<proteinExistence type="predicted"/>
<evidence type="ECO:0000256" key="1">
    <source>
        <dbReference type="SAM" id="Phobius"/>
    </source>
</evidence>
<organism evidence="2 3">
    <name type="scientific">Ichthyophthirius multifiliis</name>
    <name type="common">White spot disease agent</name>
    <name type="synonym">Ich</name>
    <dbReference type="NCBI Taxonomy" id="5932"/>
    <lineage>
        <taxon>Eukaryota</taxon>
        <taxon>Sar</taxon>
        <taxon>Alveolata</taxon>
        <taxon>Ciliophora</taxon>
        <taxon>Intramacronucleata</taxon>
        <taxon>Oligohymenophorea</taxon>
        <taxon>Hymenostomatida</taxon>
        <taxon>Ophryoglenina</taxon>
        <taxon>Ichthyophthirius</taxon>
    </lineage>
</organism>
<dbReference type="InParanoid" id="G0QNT3"/>
<dbReference type="GeneID" id="14909291"/>
<evidence type="ECO:0000313" key="3">
    <source>
        <dbReference type="Proteomes" id="UP000008983"/>
    </source>
</evidence>
<dbReference type="STRING" id="857967.G0QNT3"/>
<keyword evidence="3" id="KW-1185">Reference proteome</keyword>
<keyword evidence="1" id="KW-0472">Membrane</keyword>
<dbReference type="PANTHER" id="PTHR45816">
    <property type="entry name" value="MIR DOMAIN-CONTAINING PROTEIN"/>
    <property type="match status" value="1"/>
</dbReference>
<dbReference type="Proteomes" id="UP000008983">
    <property type="component" value="Unassembled WGS sequence"/>
</dbReference>
<dbReference type="InterPro" id="IPR015925">
    <property type="entry name" value="Ryanodine_IP3_receptor"/>
</dbReference>
<keyword evidence="1" id="KW-1133">Transmembrane helix</keyword>
<accession>G0QNT3</accession>
<dbReference type="AlphaFoldDB" id="G0QNT3"/>
<dbReference type="RefSeq" id="XP_004037110.1">
    <property type="nucleotide sequence ID" value="XM_004037062.1"/>
</dbReference>
<dbReference type="GO" id="GO:0006816">
    <property type="term" value="P:calcium ion transport"/>
    <property type="evidence" value="ECO:0007669"/>
    <property type="project" value="InterPro"/>
</dbReference>
<reference evidence="2 3" key="1">
    <citation type="submission" date="2011-07" db="EMBL/GenBank/DDBJ databases">
        <authorList>
            <person name="Coyne R."/>
            <person name="Brami D."/>
            <person name="Johnson J."/>
            <person name="Hostetler J."/>
            <person name="Hannick L."/>
            <person name="Clark T."/>
            <person name="Cassidy-Hanley D."/>
            <person name="Inman J."/>
        </authorList>
    </citation>
    <scope>NUCLEOTIDE SEQUENCE [LARGE SCALE GENOMIC DNA]</scope>
    <source>
        <strain evidence="2 3">G5</strain>
    </source>
</reference>
<dbReference type="EMBL" id="GL983508">
    <property type="protein sequence ID" value="EGR33124.1"/>
    <property type="molecule type" value="Genomic_DNA"/>
</dbReference>
<keyword evidence="2" id="KW-0675">Receptor</keyword>
<evidence type="ECO:0000313" key="2">
    <source>
        <dbReference type="EMBL" id="EGR33124.1"/>
    </source>
</evidence>
<name>G0QNT3_ICHMU</name>
<gene>
    <name evidence="2" type="ORF">IMG5_061230</name>
</gene>
<dbReference type="PANTHER" id="PTHR45816:SF4">
    <property type="entry name" value="RYR_IP3R HOMOLOGY ASSOCIATED DOMAIN-CONTAINING PROTEIN"/>
    <property type="match status" value="1"/>
</dbReference>
<dbReference type="eggNOG" id="KOG3533">
    <property type="taxonomic scope" value="Eukaryota"/>
</dbReference>
<feature type="transmembrane region" description="Helical" evidence="1">
    <location>
        <begin position="162"/>
        <end position="181"/>
    </location>
</feature>
<protein>
    <submittedName>
        <fullName evidence="2">Inositol-triphosphate receptor 2, putative</fullName>
    </submittedName>
</protein>
<sequence>MQINVLSKCLKFLLQLCSNKENDKIVNIIDTIDCDDSENEESYNELCKLNKKKNLKGQQQNKQIFESDRSSDIDRITFLIENIEFYKSQMIYRQKLAQQQLLIFFINNIQTIKNLLYAVVIIINGLQSLRNGGGISEALGIAQFNDPYSDEDYYWARYTFDLTNYIIIQTLFIQIFFGIILDTFGELRTEKDQILQDINSKCYICGIDKNIIQGQSQSNIAWEYHMYLEHNLYHLMMFIIQTKQKNFTECNQIEKYVIKQLRQQKIDFVPIRTLPSDQKKNIKEESD</sequence>
<feature type="transmembrane region" description="Helical" evidence="1">
    <location>
        <begin position="101"/>
        <end position="123"/>
    </location>
</feature>
<keyword evidence="1" id="KW-0812">Transmembrane</keyword>
<dbReference type="OrthoDB" id="295684at2759"/>